<organism evidence="1 2">
    <name type="scientific">Xenorhabdus lircayensis</name>
    <dbReference type="NCBI Taxonomy" id="2763499"/>
    <lineage>
        <taxon>Bacteria</taxon>
        <taxon>Pseudomonadati</taxon>
        <taxon>Pseudomonadota</taxon>
        <taxon>Gammaproteobacteria</taxon>
        <taxon>Enterobacterales</taxon>
        <taxon>Morganellaceae</taxon>
        <taxon>Xenorhabdus</taxon>
    </lineage>
</organism>
<comment type="caution">
    <text evidence="1">The sequence shown here is derived from an EMBL/GenBank/DDBJ whole genome shotgun (WGS) entry which is preliminary data.</text>
</comment>
<sequence length="70" mass="7956">MTVEGQRYRLSMFGQIVKAKPTYTERTKLLLNRLSGISRISMNNKENKGELKGRQAGILQEISENTTLIT</sequence>
<evidence type="ECO:0000313" key="2">
    <source>
        <dbReference type="Proteomes" id="UP000696184"/>
    </source>
</evidence>
<gene>
    <name evidence="1" type="ORF">H8A87_09205</name>
</gene>
<reference evidence="1 2" key="1">
    <citation type="submission" date="2020-08" db="EMBL/GenBank/DDBJ databases">
        <title>Description of Xenorhabdus lircayensis sp. nov., the symbiotic bacterium associated with the entomopathogenic nematode Steirnernema unicornum.</title>
        <authorList>
            <person name="Castaneda-Alvarez C."/>
            <person name="Prodan S."/>
            <person name="Zamorano A."/>
            <person name="San-Blas E."/>
            <person name="Aballay E."/>
        </authorList>
    </citation>
    <scope>NUCLEOTIDE SEQUENCE [LARGE SCALE GENOMIC DNA]</scope>
    <source>
        <strain evidence="1 2">VLS</strain>
    </source>
</reference>
<protein>
    <submittedName>
        <fullName evidence="1">Uncharacterized protein</fullName>
    </submittedName>
</protein>
<dbReference type="Proteomes" id="UP000696184">
    <property type="component" value="Unassembled WGS sequence"/>
</dbReference>
<evidence type="ECO:0000313" key="1">
    <source>
        <dbReference type="EMBL" id="MBI6548891.1"/>
    </source>
</evidence>
<keyword evidence="2" id="KW-1185">Reference proteome</keyword>
<dbReference type="RefSeq" id="WP_198689672.1">
    <property type="nucleotide sequence ID" value="NZ_CAWPUD010000032.1"/>
</dbReference>
<accession>A0ABS0U4S6</accession>
<proteinExistence type="predicted"/>
<name>A0ABS0U4S6_9GAMM</name>
<dbReference type="EMBL" id="JACOII010000034">
    <property type="protein sequence ID" value="MBI6548891.1"/>
    <property type="molecule type" value="Genomic_DNA"/>
</dbReference>